<dbReference type="Pfam" id="PF02822">
    <property type="entry name" value="Antistasin"/>
    <property type="match status" value="3"/>
</dbReference>
<feature type="chain" id="PRO_5042865299" description="Antistasin-like domain-containing protein" evidence="1">
    <location>
        <begin position="20"/>
        <end position="258"/>
    </location>
</feature>
<dbReference type="PROSITE" id="PS51252">
    <property type="entry name" value="ANTISTASIN"/>
    <property type="match status" value="3"/>
</dbReference>
<accession>A0AAN7QAD2</accession>
<gene>
    <name evidence="3" type="ORF">RN001_001411</name>
</gene>
<organism evidence="3 4">
    <name type="scientific">Aquatica leii</name>
    <dbReference type="NCBI Taxonomy" id="1421715"/>
    <lineage>
        <taxon>Eukaryota</taxon>
        <taxon>Metazoa</taxon>
        <taxon>Ecdysozoa</taxon>
        <taxon>Arthropoda</taxon>
        <taxon>Hexapoda</taxon>
        <taxon>Insecta</taxon>
        <taxon>Pterygota</taxon>
        <taxon>Neoptera</taxon>
        <taxon>Endopterygota</taxon>
        <taxon>Coleoptera</taxon>
        <taxon>Polyphaga</taxon>
        <taxon>Elateriformia</taxon>
        <taxon>Elateroidea</taxon>
        <taxon>Lampyridae</taxon>
        <taxon>Luciolinae</taxon>
        <taxon>Aquatica</taxon>
    </lineage>
</organism>
<dbReference type="Gene3D" id="2.10.22.10">
    <property type="entry name" value="Antistasin, domain 1"/>
    <property type="match status" value="3"/>
</dbReference>
<keyword evidence="4" id="KW-1185">Reference proteome</keyword>
<evidence type="ECO:0000313" key="4">
    <source>
        <dbReference type="Proteomes" id="UP001353858"/>
    </source>
</evidence>
<name>A0AAN7QAD2_9COLE</name>
<dbReference type="AlphaFoldDB" id="A0AAN7QAD2"/>
<dbReference type="Proteomes" id="UP001353858">
    <property type="component" value="Unassembled WGS sequence"/>
</dbReference>
<protein>
    <recommendedName>
        <fullName evidence="2">Antistasin-like domain-containing protein</fullName>
    </recommendedName>
</protein>
<dbReference type="SUPFAM" id="SSF57262">
    <property type="entry name" value="Leech antihemostatic proteins"/>
    <property type="match status" value="2"/>
</dbReference>
<feature type="domain" description="Antistasin-like" evidence="2">
    <location>
        <begin position="89"/>
        <end position="114"/>
    </location>
</feature>
<dbReference type="InterPro" id="IPR011061">
    <property type="entry name" value="Hirudin/antistatin"/>
</dbReference>
<feature type="signal peptide" evidence="1">
    <location>
        <begin position="1"/>
        <end position="19"/>
    </location>
</feature>
<dbReference type="InterPro" id="IPR004094">
    <property type="entry name" value="Antistasin-like"/>
</dbReference>
<dbReference type="GO" id="GO:0004867">
    <property type="term" value="F:serine-type endopeptidase inhibitor activity"/>
    <property type="evidence" value="ECO:0007669"/>
    <property type="project" value="InterPro"/>
</dbReference>
<feature type="domain" description="Antistasin-like" evidence="2">
    <location>
        <begin position="152"/>
        <end position="177"/>
    </location>
</feature>
<comment type="caution">
    <text evidence="3">The sequence shown here is derived from an EMBL/GenBank/DDBJ whole genome shotgun (WGS) entry which is preliminary data.</text>
</comment>
<dbReference type="EMBL" id="JARPUR010000001">
    <property type="protein sequence ID" value="KAK4885140.1"/>
    <property type="molecule type" value="Genomic_DNA"/>
</dbReference>
<evidence type="ECO:0000256" key="1">
    <source>
        <dbReference type="SAM" id="SignalP"/>
    </source>
</evidence>
<sequence length="258" mass="29073">MIHKLNCAIYFLLAIQCQTQDLNVSIACEVIKCDVSCSYGFVKDKNGCSTCQCFNPCCNYACPYGQQCEVESLLCIWQPCGYIRKCVPCLEPICIQSCPYGYQLDDKGCKTCECIDPCSFYKCSDDEYCVAEPIGCKYDASCGTRFNCVKKCPDILCTLYCPYGFELDCNNCPVCSCKNPCNNVICPKYHYCVVNQIYCKKAPCPEPFALCKRYCEDKNLLLKNDMPVVCNVNEKNSCGLNHTCKIIKELEVSFCCET</sequence>
<feature type="domain" description="Antistasin-like" evidence="2">
    <location>
        <begin position="28"/>
        <end position="53"/>
    </location>
</feature>
<proteinExistence type="predicted"/>
<keyword evidence="1" id="KW-0732">Signal</keyword>
<evidence type="ECO:0000313" key="3">
    <source>
        <dbReference type="EMBL" id="KAK4885140.1"/>
    </source>
</evidence>
<reference evidence="4" key="1">
    <citation type="submission" date="2023-01" db="EMBL/GenBank/DDBJ databases">
        <title>Key to firefly adult light organ development and bioluminescence: homeobox transcription factors regulate luciferase expression and transportation to peroxisome.</title>
        <authorList>
            <person name="Fu X."/>
        </authorList>
    </citation>
    <scope>NUCLEOTIDE SEQUENCE [LARGE SCALE GENOMIC DNA]</scope>
</reference>
<evidence type="ECO:0000259" key="2">
    <source>
        <dbReference type="PROSITE" id="PS51252"/>
    </source>
</evidence>